<dbReference type="EMBL" id="JAJSOF020000009">
    <property type="protein sequence ID" value="KAJ4446398.1"/>
    <property type="molecule type" value="Genomic_DNA"/>
</dbReference>
<feature type="compositionally biased region" description="Basic and acidic residues" evidence="1">
    <location>
        <begin position="105"/>
        <end position="114"/>
    </location>
</feature>
<feature type="compositionally biased region" description="Acidic residues" evidence="1">
    <location>
        <begin position="152"/>
        <end position="163"/>
    </location>
</feature>
<protein>
    <submittedName>
        <fullName evidence="2">Uncharacterized protein</fullName>
    </submittedName>
</protein>
<feature type="compositionally biased region" description="Basic and acidic residues" evidence="1">
    <location>
        <begin position="179"/>
        <end position="189"/>
    </location>
</feature>
<evidence type="ECO:0000313" key="2">
    <source>
        <dbReference type="EMBL" id="KAJ4446398.1"/>
    </source>
</evidence>
<feature type="region of interest" description="Disordered" evidence="1">
    <location>
        <begin position="64"/>
        <end position="83"/>
    </location>
</feature>
<evidence type="ECO:0000256" key="1">
    <source>
        <dbReference type="SAM" id="MobiDB-lite"/>
    </source>
</evidence>
<comment type="caution">
    <text evidence="2">The sequence shown here is derived from an EMBL/GenBank/DDBJ whole genome shotgun (WGS) entry which is preliminary data.</text>
</comment>
<evidence type="ECO:0000313" key="3">
    <source>
        <dbReference type="Proteomes" id="UP001148838"/>
    </source>
</evidence>
<gene>
    <name evidence="2" type="ORF">ANN_13094</name>
</gene>
<feature type="region of interest" description="Disordered" evidence="1">
    <location>
        <begin position="152"/>
        <end position="189"/>
    </location>
</feature>
<dbReference type="InterPro" id="IPR036397">
    <property type="entry name" value="RNaseH_sf"/>
</dbReference>
<proteinExistence type="predicted"/>
<organism evidence="2 3">
    <name type="scientific">Periplaneta americana</name>
    <name type="common">American cockroach</name>
    <name type="synonym">Blatta americana</name>
    <dbReference type="NCBI Taxonomy" id="6978"/>
    <lineage>
        <taxon>Eukaryota</taxon>
        <taxon>Metazoa</taxon>
        <taxon>Ecdysozoa</taxon>
        <taxon>Arthropoda</taxon>
        <taxon>Hexapoda</taxon>
        <taxon>Insecta</taxon>
        <taxon>Pterygota</taxon>
        <taxon>Neoptera</taxon>
        <taxon>Polyneoptera</taxon>
        <taxon>Dictyoptera</taxon>
        <taxon>Blattodea</taxon>
        <taxon>Blattoidea</taxon>
        <taxon>Blattidae</taxon>
        <taxon>Blattinae</taxon>
        <taxon>Periplaneta</taxon>
    </lineage>
</organism>
<sequence>MQAEKKSPNVDIVQEPKKETTRIASILNFLESVIRGELGVGEEGGGIGVDEEDGELEVDEECEGLGVDEEGEGLGVDEEDGELEVDEECEGLGVDEEGEGLGVDEEGKTRKEGMKLEEQVQVKLKEDKEVKVERNKAMKEEEWNKEVKVVEEEEEEEDEEEVVEKEKRDKEAKVKKKNKEMEVEKEKRDKEVKVEEEKRDKEVKVGRVKKMKVGIDKKVKVERDEKVLLARASAHLRNHDGLETGAESQRQILWEIGNHNPWNVEASLRERSTLATCDFLFPTMKFKLKGHRFGIVKEIQRESQKVLDRLQERDFQEAFQKWQTRWDQCIAAQMDYLEGDGSQI</sequence>
<name>A0ABQ8TIF6_PERAM</name>
<accession>A0ABQ8TIF6</accession>
<reference evidence="2 3" key="1">
    <citation type="journal article" date="2022" name="Allergy">
        <title>Genome assembly and annotation of Periplaneta americana reveal a comprehensive cockroach allergen profile.</title>
        <authorList>
            <person name="Wang L."/>
            <person name="Xiong Q."/>
            <person name="Saelim N."/>
            <person name="Wang L."/>
            <person name="Nong W."/>
            <person name="Wan A.T."/>
            <person name="Shi M."/>
            <person name="Liu X."/>
            <person name="Cao Q."/>
            <person name="Hui J.H.L."/>
            <person name="Sookrung N."/>
            <person name="Leung T.F."/>
            <person name="Tungtrongchitr A."/>
            <person name="Tsui S.K.W."/>
        </authorList>
    </citation>
    <scope>NUCLEOTIDE SEQUENCE [LARGE SCALE GENOMIC DNA]</scope>
    <source>
        <strain evidence="2">PWHHKU_190912</strain>
    </source>
</reference>
<dbReference type="Proteomes" id="UP001148838">
    <property type="component" value="Unassembled WGS sequence"/>
</dbReference>
<dbReference type="Gene3D" id="3.30.420.10">
    <property type="entry name" value="Ribonuclease H-like superfamily/Ribonuclease H"/>
    <property type="match status" value="1"/>
</dbReference>
<feature type="region of interest" description="Disordered" evidence="1">
    <location>
        <begin position="89"/>
        <end position="114"/>
    </location>
</feature>
<feature type="compositionally biased region" description="Acidic residues" evidence="1">
    <location>
        <begin position="89"/>
        <end position="104"/>
    </location>
</feature>
<keyword evidence="3" id="KW-1185">Reference proteome</keyword>